<evidence type="ECO:0000313" key="8">
    <source>
        <dbReference type="EMBL" id="ODV75459.1"/>
    </source>
</evidence>
<dbReference type="GO" id="GO:0051321">
    <property type="term" value="P:meiotic cell cycle"/>
    <property type="evidence" value="ECO:0007669"/>
    <property type="project" value="TreeGrafter"/>
</dbReference>
<dbReference type="EMBL" id="KV453926">
    <property type="protein sequence ID" value="ODV75459.1"/>
    <property type="molecule type" value="Genomic_DNA"/>
</dbReference>
<protein>
    <recommendedName>
        <fullName evidence="5">Spindle pole body component</fullName>
    </recommendedName>
</protein>
<dbReference type="PANTHER" id="PTHR19302">
    <property type="entry name" value="GAMMA TUBULIN COMPLEX PROTEIN"/>
    <property type="match status" value="1"/>
</dbReference>
<sequence length="762" mass="89120">MDVFDDIVQFADEQTLSCGRLVNFQPLCCEHLNVKPFPMGDIRDVRIQESLIVKDLLYVLMGLEGCYIRFSEKYDPSVEQMRMMGPDYRINKHLDTSLKDVTKRMVSMSRMFSSLVCFTEVYGAESYGQVVHALVSEVRQFLKSYVNFLDQMEQQFKTNRSFTLRQFEQDLKANISYKMQHLYDIVQSIYQLNELRRRETQESAFNNFIDNIRQDLRQTGSVDLLADSSHHHSVKGGLVLKIISEKTETISGDLKSSEFLKQLSNSISVGYIQILNDWITKGELNDMHDEFFIVTNLARDFKVSSLNSEQYWDSKYVIKKDGLPKQFEDSEIRTKVLLTGKYLNVLKECGVTLDSFSDITLSSLDSSNLHYVIDETYSIANRYILELFMKGYNFRSFLKTLQHYYLLDNASKMVDFIHTNAHELKRRYDHVSISRLERNFTSIFDDDKSLVGQLVNVTLEKESVYDYLLEILRVEAIDAEQALKSNNFESLKHLISQTLDVEKDPTNDDRSSETLCGINYFNLEVILPFPLNLVITRTSVIQFQLIFRHLMVLHYTDRQLTETWSEINKNKIWKYKRFSTPVSTWIKRARSLHDRMTDFIRIYMSFLVNDIIDQNGKVLDCEIDKIEHFEDFVAVFQSHLNGILKSSILTTDKLIKMFSKLIQIVNAYCSFLLSLRKVLILLDYDLFEKYNDRLKGQDFDYNKNLGRLERLNSYLNDYLESFGQHLSGFVEGLRYFGELETTDFIILVTRLENAFPENSATN</sequence>
<dbReference type="OrthoDB" id="2192946at2759"/>
<dbReference type="RefSeq" id="XP_020072498.1">
    <property type="nucleotide sequence ID" value="XM_020217726.1"/>
</dbReference>
<dbReference type="GO" id="GO:0044732">
    <property type="term" value="C:mitotic spindle pole body"/>
    <property type="evidence" value="ECO:0007669"/>
    <property type="project" value="TreeGrafter"/>
</dbReference>
<dbReference type="STRING" id="983966.A0A1E4S7H9"/>
<keyword evidence="2 5" id="KW-0963">Cytoplasm</keyword>
<dbReference type="GO" id="GO:0043015">
    <property type="term" value="F:gamma-tubulin binding"/>
    <property type="evidence" value="ECO:0007669"/>
    <property type="project" value="InterPro"/>
</dbReference>
<dbReference type="PANTHER" id="PTHR19302:SF13">
    <property type="entry name" value="GAMMA-TUBULIN COMPLEX COMPONENT 2"/>
    <property type="match status" value="1"/>
</dbReference>
<evidence type="ECO:0000313" key="9">
    <source>
        <dbReference type="Proteomes" id="UP000094389"/>
    </source>
</evidence>
<organism evidence="8 9">
    <name type="scientific">Cyberlindnera jadinii (strain ATCC 18201 / CBS 1600 / BCRC 20928 / JCM 3617 / NBRC 0987 / NRRL Y-1542)</name>
    <name type="common">Torula yeast</name>
    <name type="synonym">Candida utilis</name>
    <dbReference type="NCBI Taxonomy" id="983966"/>
    <lineage>
        <taxon>Eukaryota</taxon>
        <taxon>Fungi</taxon>
        <taxon>Dikarya</taxon>
        <taxon>Ascomycota</taxon>
        <taxon>Saccharomycotina</taxon>
        <taxon>Saccharomycetes</taxon>
        <taxon>Phaffomycetales</taxon>
        <taxon>Phaffomycetaceae</taxon>
        <taxon>Cyberlindnera</taxon>
    </lineage>
</organism>
<proteinExistence type="inferred from homology"/>
<evidence type="ECO:0000256" key="4">
    <source>
        <dbReference type="ARBA" id="ARBA00023212"/>
    </source>
</evidence>
<feature type="domain" description="Gamma tubulin complex component protein N-terminal" evidence="7">
    <location>
        <begin position="53"/>
        <end position="390"/>
    </location>
</feature>
<dbReference type="GO" id="GO:0000278">
    <property type="term" value="P:mitotic cell cycle"/>
    <property type="evidence" value="ECO:0007669"/>
    <property type="project" value="TreeGrafter"/>
</dbReference>
<dbReference type="GO" id="GO:0000922">
    <property type="term" value="C:spindle pole"/>
    <property type="evidence" value="ECO:0007669"/>
    <property type="project" value="InterPro"/>
</dbReference>
<evidence type="ECO:0000256" key="1">
    <source>
        <dbReference type="ARBA" id="ARBA00010337"/>
    </source>
</evidence>
<dbReference type="GO" id="GO:0005874">
    <property type="term" value="C:microtubule"/>
    <property type="evidence" value="ECO:0007669"/>
    <property type="project" value="UniProtKB-KW"/>
</dbReference>
<dbReference type="GO" id="GO:0051011">
    <property type="term" value="F:microtubule minus-end binding"/>
    <property type="evidence" value="ECO:0007669"/>
    <property type="project" value="TreeGrafter"/>
</dbReference>
<dbReference type="Pfam" id="PF04130">
    <property type="entry name" value="GCP_C_terminal"/>
    <property type="match status" value="1"/>
</dbReference>
<evidence type="ECO:0000256" key="5">
    <source>
        <dbReference type="RuleBase" id="RU363050"/>
    </source>
</evidence>
<dbReference type="GO" id="GO:0007020">
    <property type="term" value="P:microtubule nucleation"/>
    <property type="evidence" value="ECO:0007669"/>
    <property type="project" value="InterPro"/>
</dbReference>
<dbReference type="OMA" id="GCSFANC"/>
<keyword evidence="3 5" id="KW-0493">Microtubule</keyword>
<keyword evidence="9" id="KW-1185">Reference proteome</keyword>
<dbReference type="GO" id="GO:0031122">
    <property type="term" value="P:cytoplasmic microtubule organization"/>
    <property type="evidence" value="ECO:0007669"/>
    <property type="project" value="TreeGrafter"/>
</dbReference>
<dbReference type="InterPro" id="IPR042241">
    <property type="entry name" value="GCP_C_sf"/>
</dbReference>
<comment type="subcellular location">
    <subcellularLocation>
        <location evidence="5">Cytoplasm</location>
        <location evidence="5">Cytoskeleton</location>
        <location evidence="5">Microtubule organizing center</location>
    </subcellularLocation>
</comment>
<evidence type="ECO:0000259" key="7">
    <source>
        <dbReference type="Pfam" id="PF17681"/>
    </source>
</evidence>
<comment type="similarity">
    <text evidence="1 5">Belongs to the TUBGCP family.</text>
</comment>
<reference evidence="8 9" key="1">
    <citation type="journal article" date="2016" name="Proc. Natl. Acad. Sci. U.S.A.">
        <title>Comparative genomics of biotechnologically important yeasts.</title>
        <authorList>
            <person name="Riley R."/>
            <person name="Haridas S."/>
            <person name="Wolfe K.H."/>
            <person name="Lopes M.R."/>
            <person name="Hittinger C.T."/>
            <person name="Goeker M."/>
            <person name="Salamov A.A."/>
            <person name="Wisecaver J.H."/>
            <person name="Long T.M."/>
            <person name="Calvey C.H."/>
            <person name="Aerts A.L."/>
            <person name="Barry K.W."/>
            <person name="Choi C."/>
            <person name="Clum A."/>
            <person name="Coughlan A.Y."/>
            <person name="Deshpande S."/>
            <person name="Douglass A.P."/>
            <person name="Hanson S.J."/>
            <person name="Klenk H.-P."/>
            <person name="LaButti K.M."/>
            <person name="Lapidus A."/>
            <person name="Lindquist E.A."/>
            <person name="Lipzen A.M."/>
            <person name="Meier-Kolthoff J.P."/>
            <person name="Ohm R.A."/>
            <person name="Otillar R.P."/>
            <person name="Pangilinan J.L."/>
            <person name="Peng Y."/>
            <person name="Rokas A."/>
            <person name="Rosa C.A."/>
            <person name="Scheuner C."/>
            <person name="Sibirny A.A."/>
            <person name="Slot J.C."/>
            <person name="Stielow J.B."/>
            <person name="Sun H."/>
            <person name="Kurtzman C.P."/>
            <person name="Blackwell M."/>
            <person name="Grigoriev I.V."/>
            <person name="Jeffries T.W."/>
        </authorList>
    </citation>
    <scope>NUCLEOTIDE SEQUENCE [LARGE SCALE GENOMIC DNA]</scope>
    <source>
        <strain evidence="9">ATCC 18201 / CBS 1600 / BCRC 20928 / JCM 3617 / NBRC 0987 / NRRL Y-1542</strain>
    </source>
</reference>
<dbReference type="Gene3D" id="1.20.120.1900">
    <property type="entry name" value="Gamma-tubulin complex, C-terminal domain"/>
    <property type="match status" value="1"/>
</dbReference>
<evidence type="ECO:0000259" key="6">
    <source>
        <dbReference type="Pfam" id="PF04130"/>
    </source>
</evidence>
<evidence type="ECO:0000256" key="3">
    <source>
        <dbReference type="ARBA" id="ARBA00022701"/>
    </source>
</evidence>
<dbReference type="Proteomes" id="UP000094389">
    <property type="component" value="Unassembled WGS sequence"/>
</dbReference>
<dbReference type="InterPro" id="IPR041470">
    <property type="entry name" value="GCP_N"/>
</dbReference>
<gene>
    <name evidence="8" type="ORF">CYBJADRAFT_47935</name>
</gene>
<accession>A0A1E4S7H9</accession>
<dbReference type="GO" id="GO:0051225">
    <property type="term" value="P:spindle assembly"/>
    <property type="evidence" value="ECO:0007669"/>
    <property type="project" value="TreeGrafter"/>
</dbReference>
<evidence type="ECO:0000256" key="2">
    <source>
        <dbReference type="ARBA" id="ARBA00022490"/>
    </source>
</evidence>
<dbReference type="AlphaFoldDB" id="A0A1E4S7H9"/>
<feature type="domain" description="Gamma tubulin complex component C-terminal" evidence="6">
    <location>
        <begin position="398"/>
        <end position="752"/>
    </location>
</feature>
<dbReference type="InterPro" id="IPR040457">
    <property type="entry name" value="GCP_C"/>
</dbReference>
<keyword evidence="4 5" id="KW-0206">Cytoskeleton</keyword>
<name>A0A1E4S7H9_CYBJN</name>
<dbReference type="GO" id="GO:0000930">
    <property type="term" value="C:gamma-tubulin complex"/>
    <property type="evidence" value="ECO:0007669"/>
    <property type="project" value="TreeGrafter"/>
</dbReference>
<dbReference type="Pfam" id="PF17681">
    <property type="entry name" value="GCP_N_terminal"/>
    <property type="match status" value="1"/>
</dbReference>
<dbReference type="GeneID" id="30992122"/>
<dbReference type="InterPro" id="IPR007259">
    <property type="entry name" value="GCP"/>
</dbReference>